<dbReference type="Proteomes" id="UP001180020">
    <property type="component" value="Unassembled WGS sequence"/>
</dbReference>
<evidence type="ECO:0000256" key="3">
    <source>
        <dbReference type="ARBA" id="ARBA00022771"/>
    </source>
</evidence>
<feature type="domain" description="hAT-like transposase RNase-H fold" evidence="7">
    <location>
        <begin position="126"/>
        <end position="177"/>
    </location>
</feature>
<keyword evidence="2" id="KW-0479">Metal-binding</keyword>
<gene>
    <name evidence="8" type="ORF">QJS10_CPA09g01978</name>
</gene>
<dbReference type="GO" id="GO:0008270">
    <property type="term" value="F:zinc ion binding"/>
    <property type="evidence" value="ECO:0007669"/>
    <property type="project" value="UniProtKB-KW"/>
</dbReference>
<dbReference type="InterPro" id="IPR052035">
    <property type="entry name" value="ZnF_BED_domain_contain"/>
</dbReference>
<dbReference type="InterPro" id="IPR025525">
    <property type="entry name" value="hAT-like_transposase_RNase-H"/>
</dbReference>
<dbReference type="PANTHER" id="PTHR46481:SF10">
    <property type="entry name" value="ZINC FINGER BED DOMAIN-CONTAINING PROTEIN 39"/>
    <property type="match status" value="1"/>
</dbReference>
<reference evidence="8" key="1">
    <citation type="journal article" date="2023" name="Nat. Commun.">
        <title>Diploid and tetraploid genomes of Acorus and the evolution of monocots.</title>
        <authorList>
            <person name="Ma L."/>
            <person name="Liu K.W."/>
            <person name="Li Z."/>
            <person name="Hsiao Y.Y."/>
            <person name="Qi Y."/>
            <person name="Fu T."/>
            <person name="Tang G.D."/>
            <person name="Zhang D."/>
            <person name="Sun W.H."/>
            <person name="Liu D.K."/>
            <person name="Li Y."/>
            <person name="Chen G.Z."/>
            <person name="Liu X.D."/>
            <person name="Liao X.Y."/>
            <person name="Jiang Y.T."/>
            <person name="Yu X."/>
            <person name="Hao Y."/>
            <person name="Huang J."/>
            <person name="Zhao X.W."/>
            <person name="Ke S."/>
            <person name="Chen Y.Y."/>
            <person name="Wu W.L."/>
            <person name="Hsu J.L."/>
            <person name="Lin Y.F."/>
            <person name="Huang M.D."/>
            <person name="Li C.Y."/>
            <person name="Huang L."/>
            <person name="Wang Z.W."/>
            <person name="Zhao X."/>
            <person name="Zhong W.Y."/>
            <person name="Peng D.H."/>
            <person name="Ahmad S."/>
            <person name="Lan S."/>
            <person name="Zhang J.S."/>
            <person name="Tsai W.C."/>
            <person name="Van de Peer Y."/>
            <person name="Liu Z.J."/>
        </authorList>
    </citation>
    <scope>NUCLEOTIDE SEQUENCE</scope>
    <source>
        <strain evidence="8">CP</strain>
    </source>
</reference>
<evidence type="ECO:0000256" key="2">
    <source>
        <dbReference type="ARBA" id="ARBA00022723"/>
    </source>
</evidence>
<evidence type="ECO:0000313" key="8">
    <source>
        <dbReference type="EMBL" id="KAK1308990.1"/>
    </source>
</evidence>
<evidence type="ECO:0000256" key="6">
    <source>
        <dbReference type="ARBA" id="ARBA00023242"/>
    </source>
</evidence>
<dbReference type="GO" id="GO:0005634">
    <property type="term" value="C:nucleus"/>
    <property type="evidence" value="ECO:0007669"/>
    <property type="project" value="UniProtKB-SubCell"/>
</dbReference>
<proteinExistence type="predicted"/>
<dbReference type="Pfam" id="PF14372">
    <property type="entry name" value="hAT-like_RNase-H"/>
    <property type="match status" value="1"/>
</dbReference>
<comment type="caution">
    <text evidence="8">The sequence shown here is derived from an EMBL/GenBank/DDBJ whole genome shotgun (WGS) entry which is preliminary data.</text>
</comment>
<dbReference type="EMBL" id="JAUJYO010000009">
    <property type="protein sequence ID" value="KAK1308990.1"/>
    <property type="molecule type" value="Genomic_DNA"/>
</dbReference>
<organism evidence="8 9">
    <name type="scientific">Acorus calamus</name>
    <name type="common">Sweet flag</name>
    <dbReference type="NCBI Taxonomy" id="4465"/>
    <lineage>
        <taxon>Eukaryota</taxon>
        <taxon>Viridiplantae</taxon>
        <taxon>Streptophyta</taxon>
        <taxon>Embryophyta</taxon>
        <taxon>Tracheophyta</taxon>
        <taxon>Spermatophyta</taxon>
        <taxon>Magnoliopsida</taxon>
        <taxon>Liliopsida</taxon>
        <taxon>Acoraceae</taxon>
        <taxon>Acorus</taxon>
    </lineage>
</organism>
<evidence type="ECO:0000313" key="9">
    <source>
        <dbReference type="Proteomes" id="UP001180020"/>
    </source>
</evidence>
<reference evidence="8" key="2">
    <citation type="submission" date="2023-06" db="EMBL/GenBank/DDBJ databases">
        <authorList>
            <person name="Ma L."/>
            <person name="Liu K.-W."/>
            <person name="Li Z."/>
            <person name="Hsiao Y.-Y."/>
            <person name="Qi Y."/>
            <person name="Fu T."/>
            <person name="Tang G."/>
            <person name="Zhang D."/>
            <person name="Sun W.-H."/>
            <person name="Liu D.-K."/>
            <person name="Li Y."/>
            <person name="Chen G.-Z."/>
            <person name="Liu X.-D."/>
            <person name="Liao X.-Y."/>
            <person name="Jiang Y.-T."/>
            <person name="Yu X."/>
            <person name="Hao Y."/>
            <person name="Huang J."/>
            <person name="Zhao X.-W."/>
            <person name="Ke S."/>
            <person name="Chen Y.-Y."/>
            <person name="Wu W.-L."/>
            <person name="Hsu J.-L."/>
            <person name="Lin Y.-F."/>
            <person name="Huang M.-D."/>
            <person name="Li C.-Y."/>
            <person name="Huang L."/>
            <person name="Wang Z.-W."/>
            <person name="Zhao X."/>
            <person name="Zhong W.-Y."/>
            <person name="Peng D.-H."/>
            <person name="Ahmad S."/>
            <person name="Lan S."/>
            <person name="Zhang J.-S."/>
            <person name="Tsai W.-C."/>
            <person name="Van De Peer Y."/>
            <person name="Liu Z.-J."/>
        </authorList>
    </citation>
    <scope>NUCLEOTIDE SEQUENCE</scope>
    <source>
        <strain evidence="8">CP</strain>
        <tissue evidence="8">Leaves</tissue>
    </source>
</reference>
<name>A0AAV9E657_ACOCL</name>
<dbReference type="GO" id="GO:0003677">
    <property type="term" value="F:DNA binding"/>
    <property type="evidence" value="ECO:0007669"/>
    <property type="project" value="UniProtKB-KW"/>
</dbReference>
<sequence>MRLLTCGKKKERTAYPGGFQYDERKSRLELVRMIIYHEYPFDIVEHVGFRRFIQSLCPFFNMMSHNDIKNDCMVFYEKEKKRIYDALDKIFSRAALEYKDAFIQLSSRDPEYTKLPSEEQWEQASTFCSLLKHLASFLDPQYKMKLMECYYPQIFGSDAEDRVKEILDIVKSLYEVYASNMASSLDNCNGHAAESIGSGGSSGTPCQSSSGDGREGIQFFNINQCKAQVFYHERSISFGISAVEAGLCSHVNISNVAFVRVHNTKSRVVFFDD</sequence>
<dbReference type="PANTHER" id="PTHR46481">
    <property type="entry name" value="ZINC FINGER BED DOMAIN-CONTAINING PROTEIN 4"/>
    <property type="match status" value="1"/>
</dbReference>
<protein>
    <recommendedName>
        <fullName evidence="7">hAT-like transposase RNase-H fold domain-containing protein</fullName>
    </recommendedName>
</protein>
<evidence type="ECO:0000256" key="5">
    <source>
        <dbReference type="ARBA" id="ARBA00023125"/>
    </source>
</evidence>
<dbReference type="AlphaFoldDB" id="A0AAV9E657"/>
<keyword evidence="5" id="KW-0238">DNA-binding</keyword>
<evidence type="ECO:0000256" key="1">
    <source>
        <dbReference type="ARBA" id="ARBA00004123"/>
    </source>
</evidence>
<comment type="subcellular location">
    <subcellularLocation>
        <location evidence="1">Nucleus</location>
    </subcellularLocation>
</comment>
<keyword evidence="9" id="KW-1185">Reference proteome</keyword>
<keyword evidence="3" id="KW-0863">Zinc-finger</keyword>
<evidence type="ECO:0000256" key="4">
    <source>
        <dbReference type="ARBA" id="ARBA00022833"/>
    </source>
</evidence>
<accession>A0AAV9E657</accession>
<evidence type="ECO:0000259" key="7">
    <source>
        <dbReference type="Pfam" id="PF14372"/>
    </source>
</evidence>
<dbReference type="InterPro" id="IPR012337">
    <property type="entry name" value="RNaseH-like_sf"/>
</dbReference>
<keyword evidence="4" id="KW-0862">Zinc</keyword>
<keyword evidence="6" id="KW-0539">Nucleus</keyword>
<dbReference type="SUPFAM" id="SSF53098">
    <property type="entry name" value="Ribonuclease H-like"/>
    <property type="match status" value="1"/>
</dbReference>